<dbReference type="PANTHER" id="PTHR48033">
    <property type="entry name" value="RNA-BINDING (RRM/RBD/RNP MOTIFS) FAMILY PROTEIN"/>
    <property type="match status" value="1"/>
</dbReference>
<dbReference type="SMART" id="SM00360">
    <property type="entry name" value="RRM"/>
    <property type="match status" value="2"/>
</dbReference>
<evidence type="ECO:0000259" key="16">
    <source>
        <dbReference type="PROSITE" id="PS50102"/>
    </source>
</evidence>
<evidence type="ECO:0000256" key="3">
    <source>
        <dbReference type="ARBA" id="ARBA00018889"/>
    </source>
</evidence>
<name>A0A7R9MF35_9ACAR</name>
<dbReference type="SUPFAM" id="SSF54928">
    <property type="entry name" value="RNA-binding domain, RBD"/>
    <property type="match status" value="2"/>
</dbReference>
<keyword evidence="18" id="KW-1185">Reference proteome</keyword>
<feature type="domain" description="RRM" evidence="16">
    <location>
        <begin position="202"/>
        <end position="273"/>
    </location>
</feature>
<reference evidence="17" key="1">
    <citation type="submission" date="2020-11" db="EMBL/GenBank/DDBJ databases">
        <authorList>
            <person name="Tran Van P."/>
        </authorList>
    </citation>
    <scope>NUCLEOTIDE SEQUENCE</scope>
</reference>
<keyword evidence="7 14" id="KW-0694">RNA-binding</keyword>
<keyword evidence="6" id="KW-0677">Repeat</keyword>
<dbReference type="PANTHER" id="PTHR48033:SF9">
    <property type="entry name" value="TAR DNA-BINDING PROTEIN 43"/>
    <property type="match status" value="1"/>
</dbReference>
<dbReference type="GO" id="GO:0000785">
    <property type="term" value="C:chromatin"/>
    <property type="evidence" value="ECO:0007669"/>
    <property type="project" value="TreeGrafter"/>
</dbReference>
<keyword evidence="10" id="KW-0496">Mitochondrion</keyword>
<dbReference type="FunFam" id="3.30.70.330:FF:000107">
    <property type="entry name" value="TAR DNA-binding protein 43"/>
    <property type="match status" value="1"/>
</dbReference>
<evidence type="ECO:0000313" key="17">
    <source>
        <dbReference type="EMBL" id="CAD7658980.1"/>
    </source>
</evidence>
<dbReference type="Pfam" id="PF18694">
    <property type="entry name" value="TDP-43_N"/>
    <property type="match status" value="1"/>
</dbReference>
<evidence type="ECO:0000256" key="7">
    <source>
        <dbReference type="ARBA" id="ARBA00022884"/>
    </source>
</evidence>
<evidence type="ECO:0000256" key="14">
    <source>
        <dbReference type="PROSITE-ProRule" id="PRU00176"/>
    </source>
</evidence>
<keyword evidence="12" id="KW-0508">mRNA splicing</keyword>
<evidence type="ECO:0000256" key="5">
    <source>
        <dbReference type="ARBA" id="ARBA00022664"/>
    </source>
</evidence>
<evidence type="ECO:0000256" key="1">
    <source>
        <dbReference type="ARBA" id="ARBA00004123"/>
    </source>
</evidence>
<feature type="domain" description="RRM" evidence="16">
    <location>
        <begin position="111"/>
        <end position="189"/>
    </location>
</feature>
<evidence type="ECO:0000256" key="4">
    <source>
        <dbReference type="ARBA" id="ARBA00022491"/>
    </source>
</evidence>
<dbReference type="InterPro" id="IPR035979">
    <property type="entry name" value="RBD_domain_sf"/>
</dbReference>
<evidence type="ECO:0000256" key="2">
    <source>
        <dbReference type="ARBA" id="ARBA00004173"/>
    </source>
</evidence>
<dbReference type="GO" id="GO:0010468">
    <property type="term" value="P:regulation of gene expression"/>
    <property type="evidence" value="ECO:0007669"/>
    <property type="project" value="TreeGrafter"/>
</dbReference>
<evidence type="ECO:0000256" key="9">
    <source>
        <dbReference type="ARBA" id="ARBA00023125"/>
    </source>
</evidence>
<keyword evidence="5" id="KW-0507">mRNA processing</keyword>
<evidence type="ECO:0000256" key="6">
    <source>
        <dbReference type="ARBA" id="ARBA00022737"/>
    </source>
</evidence>
<evidence type="ECO:0000256" key="15">
    <source>
        <dbReference type="SAM" id="MobiDB-lite"/>
    </source>
</evidence>
<dbReference type="Pfam" id="PF00076">
    <property type="entry name" value="RRM_1"/>
    <property type="match status" value="2"/>
</dbReference>
<dbReference type="CDD" id="cd12322">
    <property type="entry name" value="RRM2_TDP43"/>
    <property type="match status" value="1"/>
</dbReference>
<dbReference type="InterPro" id="IPR041105">
    <property type="entry name" value="TDP-43_N"/>
</dbReference>
<dbReference type="PROSITE" id="PS50102">
    <property type="entry name" value="RRM"/>
    <property type="match status" value="2"/>
</dbReference>
<dbReference type="OrthoDB" id="2020831at2759"/>
<evidence type="ECO:0000256" key="13">
    <source>
        <dbReference type="ARBA" id="ARBA00023242"/>
    </source>
</evidence>
<evidence type="ECO:0000256" key="12">
    <source>
        <dbReference type="ARBA" id="ARBA00023187"/>
    </source>
</evidence>
<dbReference type="GO" id="GO:0003723">
    <property type="term" value="F:RNA binding"/>
    <property type="evidence" value="ECO:0007669"/>
    <property type="project" value="UniProtKB-UniRule"/>
</dbReference>
<evidence type="ECO:0000256" key="8">
    <source>
        <dbReference type="ARBA" id="ARBA00023015"/>
    </source>
</evidence>
<keyword evidence="4" id="KW-0678">Repressor</keyword>
<keyword evidence="11" id="KW-0804">Transcription</keyword>
<gene>
    <name evidence="17" type="ORF">ONB1V03_LOCUS15600</name>
</gene>
<keyword evidence="8" id="KW-0805">Transcription regulation</keyword>
<dbReference type="InterPro" id="IPR000504">
    <property type="entry name" value="RRM_dom"/>
</dbReference>
<keyword evidence="9" id="KW-0238">DNA-binding</keyword>
<dbReference type="GO" id="GO:0006397">
    <property type="term" value="P:mRNA processing"/>
    <property type="evidence" value="ECO:0007669"/>
    <property type="project" value="UniProtKB-KW"/>
</dbReference>
<dbReference type="GO" id="GO:0003690">
    <property type="term" value="F:double-stranded DNA binding"/>
    <property type="evidence" value="ECO:0007669"/>
    <property type="project" value="UniProtKB-ARBA"/>
</dbReference>
<dbReference type="AlphaFoldDB" id="A0A7R9MF35"/>
<dbReference type="EMBL" id="CAJPVJ010016255">
    <property type="protein sequence ID" value="CAG2176166.1"/>
    <property type="molecule type" value="Genomic_DNA"/>
</dbReference>
<dbReference type="InterPro" id="IPR012677">
    <property type="entry name" value="Nucleotide-bd_a/b_plait_sf"/>
</dbReference>
<keyword evidence="13" id="KW-0539">Nucleus</keyword>
<dbReference type="GO" id="GO:0005654">
    <property type="term" value="C:nucleoplasm"/>
    <property type="evidence" value="ECO:0007669"/>
    <property type="project" value="TreeGrafter"/>
</dbReference>
<dbReference type="Proteomes" id="UP000728032">
    <property type="component" value="Unassembled WGS sequence"/>
</dbReference>
<dbReference type="Gene3D" id="3.30.70.330">
    <property type="match status" value="2"/>
</dbReference>
<protein>
    <recommendedName>
        <fullName evidence="3">TAR DNA-binding protein 43</fullName>
    </recommendedName>
</protein>
<feature type="region of interest" description="Disordered" evidence="15">
    <location>
        <begin position="456"/>
        <end position="483"/>
    </location>
</feature>
<dbReference type="FunFam" id="3.30.70.330:FF:000098">
    <property type="entry name" value="TAR DNA-binding protein 43"/>
    <property type="match status" value="1"/>
</dbReference>
<evidence type="ECO:0000256" key="10">
    <source>
        <dbReference type="ARBA" id="ARBA00023128"/>
    </source>
</evidence>
<comment type="subcellular location">
    <subcellularLocation>
        <location evidence="2">Mitochondrion</location>
    </subcellularLocation>
    <subcellularLocation>
        <location evidence="1">Nucleus</location>
    </subcellularLocation>
</comment>
<evidence type="ECO:0000256" key="11">
    <source>
        <dbReference type="ARBA" id="ARBA00023163"/>
    </source>
</evidence>
<dbReference type="GO" id="GO:0008380">
    <property type="term" value="P:RNA splicing"/>
    <property type="evidence" value="ECO:0007669"/>
    <property type="project" value="UniProtKB-KW"/>
</dbReference>
<dbReference type="EMBL" id="OC931080">
    <property type="protein sequence ID" value="CAD7658980.1"/>
    <property type="molecule type" value="Genomic_DNA"/>
</dbReference>
<sequence>MASYIEVAEEEGEEAIEIPCEEDAANSILLSTLTSLFPGASGLKYRNADTGTIRGIRLIDGRLQPPDQGWRSNAVYYCAFPKENKRKIDDQTETSMAKTKRMEAKSQQKCSDLIVLGLPWKTSESELREYFETYGEVVLAQVKKDSKSGLSKGFGFVRFSDYEAQIKVVSKRHCIDGRWCDVRIPISKEGLGFDYKTSEFNRKIFVGRLSEDLSTDDLRDYFAKYGEICDVFIPKPFRAFAFVTFYDSEIAQTLTGEDHIIKGVSVHVSNAVPKVELNLPGGYSGKSGHGRYSHSSGGMNGSHVSMNAMNSSRMNDGYGVHQNYHYSPFDTRRANTGHRQSNPYINSNSPFDRFGPTSSGAVGSAPAAHQQIWSGALGSHVTQRNQTSDLPNLSSLGNSLGIGSQNALNSNNNSLNNYGINSLNMNPQAAALQLAAAIANQAGIALFGQSTQNPSVGNNGVDGGQSASIGWPSGSGAGVQSNDDVTQSLLSGAQTNVAVNASTTAPLTSP</sequence>
<dbReference type="GO" id="GO:0005739">
    <property type="term" value="C:mitochondrion"/>
    <property type="evidence" value="ECO:0007669"/>
    <property type="project" value="UniProtKB-SubCell"/>
</dbReference>
<organism evidence="17">
    <name type="scientific">Oppiella nova</name>
    <dbReference type="NCBI Taxonomy" id="334625"/>
    <lineage>
        <taxon>Eukaryota</taxon>
        <taxon>Metazoa</taxon>
        <taxon>Ecdysozoa</taxon>
        <taxon>Arthropoda</taxon>
        <taxon>Chelicerata</taxon>
        <taxon>Arachnida</taxon>
        <taxon>Acari</taxon>
        <taxon>Acariformes</taxon>
        <taxon>Sarcoptiformes</taxon>
        <taxon>Oribatida</taxon>
        <taxon>Brachypylina</taxon>
        <taxon>Oppioidea</taxon>
        <taxon>Oppiidae</taxon>
        <taxon>Oppiella</taxon>
    </lineage>
</organism>
<accession>A0A7R9MF35</accession>
<dbReference type="CDD" id="cd19609">
    <property type="entry name" value="NTD_TDP-43"/>
    <property type="match status" value="1"/>
</dbReference>
<dbReference type="CDD" id="cd12321">
    <property type="entry name" value="RRM1_TDP43"/>
    <property type="match status" value="1"/>
</dbReference>
<evidence type="ECO:0000313" key="18">
    <source>
        <dbReference type="Proteomes" id="UP000728032"/>
    </source>
</evidence>
<proteinExistence type="predicted"/>